<evidence type="ECO:0000313" key="2">
    <source>
        <dbReference type="EMBL" id="EXB32132.1"/>
    </source>
</evidence>
<keyword evidence="3" id="KW-1185">Reference proteome</keyword>
<feature type="domain" description="KIB1-4 beta-propeller" evidence="1">
    <location>
        <begin position="10"/>
        <end position="55"/>
    </location>
</feature>
<dbReference type="Proteomes" id="UP000030645">
    <property type="component" value="Unassembled WGS sequence"/>
</dbReference>
<dbReference type="EMBL" id="KE343521">
    <property type="protein sequence ID" value="EXB32132.1"/>
    <property type="molecule type" value="Genomic_DNA"/>
</dbReference>
<dbReference type="AlphaFoldDB" id="W9QF89"/>
<proteinExistence type="predicted"/>
<sequence>MTEILIKTMTHNRRYLVQSRGELFQVERHISEDAVIRSATTFKVYKVEFDEEKWSLQRHTVMLA</sequence>
<name>W9QF89_9ROSA</name>
<reference evidence="3" key="1">
    <citation type="submission" date="2013-01" db="EMBL/GenBank/DDBJ databases">
        <title>Draft Genome Sequence of a Mulberry Tree, Morus notabilis C.K. Schneid.</title>
        <authorList>
            <person name="He N."/>
            <person name="Zhao S."/>
        </authorList>
    </citation>
    <scope>NUCLEOTIDE SEQUENCE</scope>
</reference>
<organism evidence="2 3">
    <name type="scientific">Morus notabilis</name>
    <dbReference type="NCBI Taxonomy" id="981085"/>
    <lineage>
        <taxon>Eukaryota</taxon>
        <taxon>Viridiplantae</taxon>
        <taxon>Streptophyta</taxon>
        <taxon>Embryophyta</taxon>
        <taxon>Tracheophyta</taxon>
        <taxon>Spermatophyta</taxon>
        <taxon>Magnoliopsida</taxon>
        <taxon>eudicotyledons</taxon>
        <taxon>Gunneridae</taxon>
        <taxon>Pentapetalae</taxon>
        <taxon>rosids</taxon>
        <taxon>fabids</taxon>
        <taxon>Rosales</taxon>
        <taxon>Moraceae</taxon>
        <taxon>Moreae</taxon>
        <taxon>Morus</taxon>
    </lineage>
</organism>
<evidence type="ECO:0000259" key="1">
    <source>
        <dbReference type="Pfam" id="PF03478"/>
    </source>
</evidence>
<gene>
    <name evidence="2" type="ORF">L484_004146</name>
</gene>
<accession>W9QF89</accession>
<protein>
    <recommendedName>
        <fullName evidence="1">KIB1-4 beta-propeller domain-containing protein</fullName>
    </recommendedName>
</protein>
<dbReference type="InterPro" id="IPR005174">
    <property type="entry name" value="KIB1-4_b-propeller"/>
</dbReference>
<evidence type="ECO:0000313" key="3">
    <source>
        <dbReference type="Proteomes" id="UP000030645"/>
    </source>
</evidence>
<dbReference type="Pfam" id="PF03478">
    <property type="entry name" value="Beta-prop_KIB1-4"/>
    <property type="match status" value="1"/>
</dbReference>